<proteinExistence type="predicted"/>
<keyword evidence="6" id="KW-1185">Reference proteome</keyword>
<keyword evidence="2 5" id="KW-0812">Transmembrane</keyword>
<evidence type="ECO:0000256" key="3">
    <source>
        <dbReference type="ARBA" id="ARBA00022989"/>
    </source>
</evidence>
<evidence type="ECO:0000256" key="4">
    <source>
        <dbReference type="ARBA" id="ARBA00023136"/>
    </source>
</evidence>
<keyword evidence="3 5" id="KW-1133">Transmembrane helix</keyword>
<dbReference type="Proteomes" id="UP000079169">
    <property type="component" value="Unplaced"/>
</dbReference>
<sequence>MVCGGCIAGFAFISAGYVELNLQGVYPSTPFLRKPKLVLINTLPCVVSVVNDITYLDEMESGDILTYANVTQGNYTFNTIAPRDCGTIFFDKKEDCAKTFTIISQPNTDAVVIMSIQNKKLDINFYQESFLPTSGSNKPQLKIIAMNLNHKHDYKIRLTGKLKSEKSLEVSKQEHAKTFEGVPVEYGMNQIDVVLKDNLDNSSDIPVNLSLMKDNIDFELGGIYCYVLYLKENPPESTTKLECYNGFMKNATEWSKNSLSFMGNRALFLTGDRTNRKNIENGNLGGTSGNMTEVKNGNSSSITNNKNITSKFQVFSKLLILSPGRTVKLIYMVPQYVLMSIGEVMFAIAGLHFSFTQAPRSMKTVTIAAWQLSVALGNLIIICIEQLRGYVGQAGEFFLYACLIFLDMLLFYRITKRYKFVKMQLDESSSLLVPGKGKNDILFNLNS</sequence>
<dbReference type="Pfam" id="PF00854">
    <property type="entry name" value="PTR2"/>
    <property type="match status" value="1"/>
</dbReference>
<reference evidence="7" key="1">
    <citation type="submission" date="2025-08" db="UniProtKB">
        <authorList>
            <consortium name="RefSeq"/>
        </authorList>
    </citation>
    <scope>IDENTIFICATION</scope>
</reference>
<comment type="subcellular location">
    <subcellularLocation>
        <location evidence="1">Membrane</location>
        <topology evidence="1">Multi-pass membrane protein</topology>
    </subcellularLocation>
</comment>
<dbReference type="KEGG" id="dci:103509223"/>
<feature type="transmembrane region" description="Helical" evidence="5">
    <location>
        <begin position="397"/>
        <end position="415"/>
    </location>
</feature>
<evidence type="ECO:0000256" key="5">
    <source>
        <dbReference type="SAM" id="Phobius"/>
    </source>
</evidence>
<dbReference type="Gene3D" id="1.20.1250.20">
    <property type="entry name" value="MFS general substrate transporter like domains"/>
    <property type="match status" value="1"/>
</dbReference>
<dbReference type="GO" id="GO:0016020">
    <property type="term" value="C:membrane"/>
    <property type="evidence" value="ECO:0007669"/>
    <property type="project" value="UniProtKB-SubCell"/>
</dbReference>
<feature type="transmembrane region" description="Helical" evidence="5">
    <location>
        <begin position="367"/>
        <end position="391"/>
    </location>
</feature>
<evidence type="ECO:0000313" key="7">
    <source>
        <dbReference type="RefSeq" id="XP_008472042.1"/>
    </source>
</evidence>
<evidence type="ECO:0000313" key="6">
    <source>
        <dbReference type="Proteomes" id="UP000079169"/>
    </source>
</evidence>
<evidence type="ECO:0000256" key="1">
    <source>
        <dbReference type="ARBA" id="ARBA00004141"/>
    </source>
</evidence>
<dbReference type="PaxDb" id="121845-A0A1S3D120"/>
<dbReference type="InterPro" id="IPR036259">
    <property type="entry name" value="MFS_trans_sf"/>
</dbReference>
<evidence type="ECO:0000256" key="2">
    <source>
        <dbReference type="ARBA" id="ARBA00022692"/>
    </source>
</evidence>
<dbReference type="InterPro" id="IPR000109">
    <property type="entry name" value="POT_fam"/>
</dbReference>
<organism evidence="6 7">
    <name type="scientific">Diaphorina citri</name>
    <name type="common">Asian citrus psyllid</name>
    <dbReference type="NCBI Taxonomy" id="121845"/>
    <lineage>
        <taxon>Eukaryota</taxon>
        <taxon>Metazoa</taxon>
        <taxon>Ecdysozoa</taxon>
        <taxon>Arthropoda</taxon>
        <taxon>Hexapoda</taxon>
        <taxon>Insecta</taxon>
        <taxon>Pterygota</taxon>
        <taxon>Neoptera</taxon>
        <taxon>Paraneoptera</taxon>
        <taxon>Hemiptera</taxon>
        <taxon>Sternorrhyncha</taxon>
        <taxon>Psylloidea</taxon>
        <taxon>Psyllidae</taxon>
        <taxon>Diaphorininae</taxon>
        <taxon>Diaphorina</taxon>
    </lineage>
</organism>
<dbReference type="GO" id="GO:0022857">
    <property type="term" value="F:transmembrane transporter activity"/>
    <property type="evidence" value="ECO:0007669"/>
    <property type="project" value="InterPro"/>
</dbReference>
<gene>
    <name evidence="7" type="primary">LOC103509223</name>
</gene>
<keyword evidence="4 5" id="KW-0472">Membrane</keyword>
<protein>
    <submittedName>
        <fullName evidence="7">Uncharacterized protein LOC103509223</fullName>
    </submittedName>
</protein>
<dbReference type="AlphaFoldDB" id="A0A1S3D120"/>
<name>A0A1S3D120_DIACI</name>
<feature type="transmembrane region" description="Helical" evidence="5">
    <location>
        <begin position="336"/>
        <end position="355"/>
    </location>
</feature>
<dbReference type="RefSeq" id="XP_008472042.1">
    <property type="nucleotide sequence ID" value="XM_008473820.3"/>
</dbReference>
<dbReference type="GeneID" id="103509223"/>
<accession>A0A1S3D120</accession>